<keyword evidence="1" id="KW-0255">Endonuclease</keyword>
<organism evidence="1 2">
    <name type="scientific">Pseudomonas phage PaGz-1</name>
    <dbReference type="NCBI Taxonomy" id="2419748"/>
    <lineage>
        <taxon>Viruses</taxon>
        <taxon>Duplodnaviria</taxon>
        <taxon>Heunggongvirae</taxon>
        <taxon>Uroviricota</taxon>
        <taxon>Caudoviricetes</taxon>
        <taxon>Vandenendeviridae</taxon>
        <taxon>Skurskavirinae</taxon>
        <taxon>Pakpunavirus</taxon>
        <taxon>Pakpunavirus PaGz-1</taxon>
    </lineage>
</organism>
<keyword evidence="1" id="KW-0378">Hydrolase</keyword>
<reference evidence="1" key="1">
    <citation type="submission" date="2018-08" db="EMBL/GenBank/DDBJ databases">
        <title>PaGz-1, Complete genome sequences of 3 novel enterobacteria, Pakpunavirus like phages.</title>
        <authorList>
            <person name="Yuan S."/>
            <person name="Ma Y."/>
            <person name="Liu Q."/>
        </authorList>
    </citation>
    <scope>NUCLEOTIDE SEQUENCE [LARGE SCALE GENOMIC DNA]</scope>
</reference>
<accession>A0A411B8X3</accession>
<protein>
    <submittedName>
        <fullName evidence="1">HNH homing endonuclease</fullName>
    </submittedName>
</protein>
<proteinExistence type="predicted"/>
<evidence type="ECO:0000313" key="2">
    <source>
        <dbReference type="Proteomes" id="UP000289452"/>
    </source>
</evidence>
<dbReference type="Proteomes" id="UP000289452">
    <property type="component" value="Segment"/>
</dbReference>
<evidence type="ECO:0000313" key="1">
    <source>
        <dbReference type="EMBL" id="QAX98069.1"/>
    </source>
</evidence>
<dbReference type="GO" id="GO:0004519">
    <property type="term" value="F:endonuclease activity"/>
    <property type="evidence" value="ECO:0007669"/>
    <property type="project" value="UniProtKB-KW"/>
</dbReference>
<dbReference type="EMBL" id="MH791399">
    <property type="protein sequence ID" value="QAX98069.1"/>
    <property type="molecule type" value="Genomic_DNA"/>
</dbReference>
<sequence length="217" mass="24578">MTSNNHANNTRSPIGEELHIHYAKGVFHAMRQRCNPKDRIYTGATLCEEWSKPRAAGFESFYEWAVYESGYADGYQLDKDILFPGNNLYAPHTCAFIPQYMNKLFTNCGGTKRVNAKSKPARTLPLGVQINYYRKNGNPSYTSQCRSLGKQATLGSFRTAMEAHVAWQHAKIAAIHECIDLYQMEDVHSVDIVQALLGRIDQLWKDIAQGKETTLLQ</sequence>
<keyword evidence="2" id="KW-1185">Reference proteome</keyword>
<name>A0A411B8X3_9CAUD</name>
<keyword evidence="1" id="KW-0540">Nuclease</keyword>